<dbReference type="InterPro" id="IPR036527">
    <property type="entry name" value="SCP2_sterol-bd_dom_sf"/>
</dbReference>
<name>A0A1Y6CZH4_9GAMM</name>
<sequence>MAPHPWLASVLAGTLETAIARYLALDPDSHRLLAPIAGKLVALRILPFGATVYFCPTESGVQILTETSTMPDVTLSGTPLAFAKLGLGGSAEQSLFAQEIAMQGSTDTAHRFQALFRKLDIDWQGLLARHTGAVAAATLFDLFRSGRDWTRDTAASFEANLAEFWQEESRELPAQAEADAFFKAVDRLRSDRDRLEARIKRLESQAAVPETLPTPD</sequence>
<feature type="domain" description="SCP2" evidence="2">
    <location>
        <begin position="21"/>
        <end position="117"/>
    </location>
</feature>
<dbReference type="PANTHER" id="PTHR38693:SF1">
    <property type="entry name" value="UBIQUINONE BIOSYNTHESIS ACCESSORY FACTOR UBIJ"/>
    <property type="match status" value="1"/>
</dbReference>
<evidence type="ECO:0000313" key="4">
    <source>
        <dbReference type="Proteomes" id="UP000192923"/>
    </source>
</evidence>
<dbReference type="InterPro" id="IPR038989">
    <property type="entry name" value="UbiJ"/>
</dbReference>
<comment type="subcellular location">
    <subcellularLocation>
        <location evidence="1">Cytoplasm</location>
    </subcellularLocation>
</comment>
<keyword evidence="4" id="KW-1185">Reference proteome</keyword>
<dbReference type="GO" id="GO:0006744">
    <property type="term" value="P:ubiquinone biosynthetic process"/>
    <property type="evidence" value="ECO:0007669"/>
    <property type="project" value="UniProtKB-UniRule"/>
</dbReference>
<proteinExistence type="inferred from homology"/>
<dbReference type="OrthoDB" id="9796077at2"/>
<gene>
    <name evidence="1" type="primary">ubiJ</name>
    <name evidence="3" type="ORF">SAMN02949497_3472</name>
</gene>
<keyword evidence="3" id="KW-0830">Ubiquinone</keyword>
<accession>A0A1Y6CZH4</accession>
<dbReference type="RefSeq" id="WP_085214871.1">
    <property type="nucleotide sequence ID" value="NZ_FXAM01000001.1"/>
</dbReference>
<keyword evidence="1" id="KW-0963">Cytoplasm</keyword>
<dbReference type="GO" id="GO:0005737">
    <property type="term" value="C:cytoplasm"/>
    <property type="evidence" value="ECO:0007669"/>
    <property type="project" value="UniProtKB-SubCell"/>
</dbReference>
<dbReference type="AlphaFoldDB" id="A0A1Y6CZH4"/>
<dbReference type="Proteomes" id="UP000192923">
    <property type="component" value="Unassembled WGS sequence"/>
</dbReference>
<reference evidence="3 4" key="1">
    <citation type="submission" date="2016-12" db="EMBL/GenBank/DDBJ databases">
        <authorList>
            <person name="Song W.-J."/>
            <person name="Kurnit D.M."/>
        </authorList>
    </citation>
    <scope>NUCLEOTIDE SEQUENCE [LARGE SCALE GENOMIC DNA]</scope>
    <source>
        <strain evidence="3 4">175</strain>
    </source>
</reference>
<dbReference type="InterPro" id="IPR003033">
    <property type="entry name" value="SCP2_sterol-bd_dom"/>
</dbReference>
<dbReference type="STRING" id="1760988.SAMN02949497_3472"/>
<dbReference type="EMBL" id="FXAM01000001">
    <property type="protein sequence ID" value="SMF96089.1"/>
    <property type="molecule type" value="Genomic_DNA"/>
</dbReference>
<comment type="similarity">
    <text evidence="1">Belongs to the UbiJ family.</text>
</comment>
<organism evidence="3 4">
    <name type="scientific">Methylomagnum ishizawai</name>
    <dbReference type="NCBI Taxonomy" id="1760988"/>
    <lineage>
        <taxon>Bacteria</taxon>
        <taxon>Pseudomonadati</taxon>
        <taxon>Pseudomonadota</taxon>
        <taxon>Gammaproteobacteria</taxon>
        <taxon>Methylococcales</taxon>
        <taxon>Methylococcaceae</taxon>
        <taxon>Methylomagnum</taxon>
    </lineage>
</organism>
<dbReference type="UniPathway" id="UPA00232"/>
<evidence type="ECO:0000313" key="3">
    <source>
        <dbReference type="EMBL" id="SMF96089.1"/>
    </source>
</evidence>
<dbReference type="SUPFAM" id="SSF55718">
    <property type="entry name" value="SCP-like"/>
    <property type="match status" value="1"/>
</dbReference>
<keyword evidence="1" id="KW-0831">Ubiquinone biosynthesis</keyword>
<dbReference type="HAMAP" id="MF_02215">
    <property type="entry name" value="UbiJ"/>
    <property type="match status" value="1"/>
</dbReference>
<comment type="function">
    <text evidence="1">Required for ubiquinone (coenzyme Q) biosynthesis. Binds hydrophobic ubiquinone biosynthetic intermediates via its SCP2 domain and is essential for the stability of the Ubi complex. May constitute a docking platform where Ubi enzymes assemble and access their SCP2-bound polyprenyl substrates.</text>
</comment>
<evidence type="ECO:0000259" key="2">
    <source>
        <dbReference type="Pfam" id="PF02036"/>
    </source>
</evidence>
<dbReference type="PANTHER" id="PTHR38693">
    <property type="entry name" value="UBIQUINONE BIOSYNTHESIS PROTEIN UBIJ"/>
    <property type="match status" value="1"/>
</dbReference>
<dbReference type="Pfam" id="PF02036">
    <property type="entry name" value="SCP2"/>
    <property type="match status" value="1"/>
</dbReference>
<protein>
    <recommendedName>
        <fullName evidence="1">Ubiquinone biosynthesis accessory factor UbiJ</fullName>
    </recommendedName>
</protein>
<comment type="pathway">
    <text evidence="1">Cofactor biosynthesis; ubiquinone biosynthesis.</text>
</comment>
<evidence type="ECO:0000256" key="1">
    <source>
        <dbReference type="HAMAP-Rule" id="MF_02215"/>
    </source>
</evidence>